<sequence length="105" mass="11984">MIKKFIKNTENFVCEYCGEKVTGNGYTNHCPKCLYSKHVDINPGDRASSCCGLMMTVDFELTKGEYVIIQECKKCGIKKKNRLAENDNMEVLINLSKTIAKKLYF</sequence>
<dbReference type="InterPro" id="IPR024439">
    <property type="entry name" value="RNHCP"/>
</dbReference>
<organism evidence="2 3">
    <name type="scientific">Candidatus Doudnabacteria bacterium CG10_big_fil_rev_8_21_14_0_10_42_18</name>
    <dbReference type="NCBI Taxonomy" id="1974552"/>
    <lineage>
        <taxon>Bacteria</taxon>
        <taxon>Candidatus Doudnaibacteriota</taxon>
    </lineage>
</organism>
<reference evidence="3" key="1">
    <citation type="submission" date="2017-09" db="EMBL/GenBank/DDBJ databases">
        <title>Depth-based differentiation of microbial function through sediment-hosted aquifers and enrichment of novel symbionts in the deep terrestrial subsurface.</title>
        <authorList>
            <person name="Probst A.J."/>
            <person name="Ladd B."/>
            <person name="Jarett J.K."/>
            <person name="Geller-Mcgrath D.E."/>
            <person name="Sieber C.M.K."/>
            <person name="Emerson J.B."/>
            <person name="Anantharaman K."/>
            <person name="Thomas B.C."/>
            <person name="Malmstrom R."/>
            <person name="Stieglmeier M."/>
            <person name="Klingl A."/>
            <person name="Woyke T."/>
            <person name="Ryan C.M."/>
            <person name="Banfield J.F."/>
        </authorList>
    </citation>
    <scope>NUCLEOTIDE SEQUENCE [LARGE SCALE GENOMIC DNA]</scope>
</reference>
<gene>
    <name evidence="2" type="ORF">COT92_02390</name>
</gene>
<dbReference type="AlphaFoldDB" id="A0A2H0VAV3"/>
<feature type="domain" description="RNHCP" evidence="1">
    <location>
        <begin position="10"/>
        <end position="92"/>
    </location>
</feature>
<evidence type="ECO:0000259" key="1">
    <source>
        <dbReference type="Pfam" id="PF12647"/>
    </source>
</evidence>
<evidence type="ECO:0000313" key="3">
    <source>
        <dbReference type="Proteomes" id="UP000230922"/>
    </source>
</evidence>
<dbReference type="Proteomes" id="UP000230922">
    <property type="component" value="Unassembled WGS sequence"/>
</dbReference>
<name>A0A2H0VAV3_9BACT</name>
<dbReference type="EMBL" id="PFAK01000043">
    <property type="protein sequence ID" value="PIR96191.1"/>
    <property type="molecule type" value="Genomic_DNA"/>
</dbReference>
<evidence type="ECO:0000313" key="2">
    <source>
        <dbReference type="EMBL" id="PIR96191.1"/>
    </source>
</evidence>
<accession>A0A2H0VAV3</accession>
<proteinExistence type="predicted"/>
<protein>
    <recommendedName>
        <fullName evidence="1">RNHCP domain-containing protein</fullName>
    </recommendedName>
</protein>
<comment type="caution">
    <text evidence="2">The sequence shown here is derived from an EMBL/GenBank/DDBJ whole genome shotgun (WGS) entry which is preliminary data.</text>
</comment>
<dbReference type="Pfam" id="PF12647">
    <property type="entry name" value="RNHCP"/>
    <property type="match status" value="1"/>
</dbReference>